<keyword evidence="2" id="KW-1185">Reference proteome</keyword>
<dbReference type="PANTHER" id="PTHR47027">
    <property type="entry name" value="REVERSE TRANSCRIPTASE DOMAIN-CONTAINING PROTEIN"/>
    <property type="match status" value="1"/>
</dbReference>
<evidence type="ECO:0008006" key="3">
    <source>
        <dbReference type="Google" id="ProtNLM"/>
    </source>
</evidence>
<dbReference type="OrthoDB" id="5852058at2759"/>
<name>A0A2G9TZV0_TELCI</name>
<dbReference type="Proteomes" id="UP000230423">
    <property type="component" value="Unassembled WGS sequence"/>
</dbReference>
<accession>A0A2G9TZV0</accession>
<organism evidence="1 2">
    <name type="scientific">Teladorsagia circumcincta</name>
    <name type="common">Brown stomach worm</name>
    <name type="synonym">Ostertagia circumcincta</name>
    <dbReference type="NCBI Taxonomy" id="45464"/>
    <lineage>
        <taxon>Eukaryota</taxon>
        <taxon>Metazoa</taxon>
        <taxon>Ecdysozoa</taxon>
        <taxon>Nematoda</taxon>
        <taxon>Chromadorea</taxon>
        <taxon>Rhabditida</taxon>
        <taxon>Rhabditina</taxon>
        <taxon>Rhabditomorpha</taxon>
        <taxon>Strongyloidea</taxon>
        <taxon>Trichostrongylidae</taxon>
        <taxon>Teladorsagia</taxon>
    </lineage>
</organism>
<reference evidence="1 2" key="1">
    <citation type="submission" date="2015-09" db="EMBL/GenBank/DDBJ databases">
        <title>Draft genome of the parasitic nematode Teladorsagia circumcincta isolate WARC Sus (inbred).</title>
        <authorList>
            <person name="Mitreva M."/>
        </authorList>
    </citation>
    <scope>NUCLEOTIDE SEQUENCE [LARGE SCALE GENOMIC DNA]</scope>
    <source>
        <strain evidence="1 2">S</strain>
    </source>
</reference>
<dbReference type="AlphaFoldDB" id="A0A2G9TZV0"/>
<gene>
    <name evidence="1" type="ORF">TELCIR_14830</name>
</gene>
<evidence type="ECO:0000313" key="1">
    <source>
        <dbReference type="EMBL" id="PIO63566.1"/>
    </source>
</evidence>
<dbReference type="EMBL" id="KZ350758">
    <property type="protein sequence ID" value="PIO63566.1"/>
    <property type="molecule type" value="Genomic_DNA"/>
</dbReference>
<sequence>MLNIRIGLVVITQHGLRLNIKKTEYMETVQDVGTIQVNGEDLLKTMCFRYLGSRLRVDGHLDDEIRGRISTAWMRWREITGVICDKRMPIRLKSKWYGHVMGAAPNTVAATVYRFEVNGKRPSGRPRQRWQERSKRT</sequence>
<proteinExistence type="predicted"/>
<evidence type="ECO:0000313" key="2">
    <source>
        <dbReference type="Proteomes" id="UP000230423"/>
    </source>
</evidence>
<dbReference type="PANTHER" id="PTHR47027:SF20">
    <property type="entry name" value="REVERSE TRANSCRIPTASE-LIKE PROTEIN WITH RNA-DIRECTED DNA POLYMERASE DOMAIN"/>
    <property type="match status" value="1"/>
</dbReference>
<protein>
    <recommendedName>
        <fullName evidence="3">Reverse transcriptase domain-containing protein</fullName>
    </recommendedName>
</protein>